<evidence type="ECO:0000313" key="1">
    <source>
        <dbReference type="EMBL" id="USF23316.1"/>
    </source>
</evidence>
<protein>
    <submittedName>
        <fullName evidence="1">Uncharacterized protein</fullName>
    </submittedName>
</protein>
<proteinExistence type="predicted"/>
<accession>V2QEH3</accession>
<sequence>MLGNIIVVSIVLLAAFISIRKIYKTLTGKSGCSCACGSSNGCTSSCCSSAYKLKNK</sequence>
<reference evidence="1" key="2">
    <citation type="submission" date="2022-05" db="EMBL/GenBank/DDBJ databases">
        <authorList>
            <person name="Proctor A.L."/>
            <person name="Phillips G.J."/>
            <person name="Wannemuehler M.J."/>
        </authorList>
    </citation>
    <scope>NUCLEOTIDE SEQUENCE</scope>
    <source>
        <strain evidence="1">ASF457</strain>
    </source>
</reference>
<organism evidence="1 2">
    <name type="scientific">Mucispirillum schaedleri ASF457</name>
    <dbReference type="NCBI Taxonomy" id="1379858"/>
    <lineage>
        <taxon>Bacteria</taxon>
        <taxon>Pseudomonadati</taxon>
        <taxon>Deferribacterota</taxon>
        <taxon>Deferribacteres</taxon>
        <taxon>Deferribacterales</taxon>
        <taxon>Mucispirillaceae</taxon>
        <taxon>Mucispirillum</taxon>
    </lineage>
</organism>
<keyword evidence="2" id="KW-1185">Reference proteome</keyword>
<dbReference type="EMBL" id="CP097562">
    <property type="protein sequence ID" value="USF23316.1"/>
    <property type="molecule type" value="Genomic_DNA"/>
</dbReference>
<name>V2QEH3_9BACT</name>
<dbReference type="RefSeq" id="WP_023276383.1">
    <property type="nucleotide sequence ID" value="NZ_CP097562.1"/>
</dbReference>
<dbReference type="AlphaFoldDB" id="V2QEH3"/>
<reference evidence="1" key="3">
    <citation type="submission" date="2022-06" db="EMBL/GenBank/DDBJ databases">
        <title>Resources to Facilitate Use of the Altered Schaedler Flora (ASF) Mouse Model to Study Microbiome Function.</title>
        <authorList>
            <person name="Proctor A."/>
            <person name="Parvinroo S."/>
            <person name="Richie T."/>
            <person name="Jia X."/>
            <person name="Lee S.T.M."/>
            <person name="Karp P.D."/>
            <person name="Paley S."/>
            <person name="Kostic A.D."/>
            <person name="Pierre J.F."/>
            <person name="Wannemuehler M.J."/>
            <person name="Phillips G.J."/>
        </authorList>
    </citation>
    <scope>NUCLEOTIDE SEQUENCE</scope>
    <source>
        <strain evidence="1">ASF457</strain>
    </source>
</reference>
<evidence type="ECO:0000313" key="2">
    <source>
        <dbReference type="Proteomes" id="UP000017429"/>
    </source>
</evidence>
<dbReference type="Proteomes" id="UP000017429">
    <property type="component" value="Chromosome"/>
</dbReference>
<reference evidence="1" key="1">
    <citation type="journal article" date="2014" name="Genome Announc.">
        <title>Draft genome sequences of the altered schaedler flora, a defined bacterial community from gnotobiotic mice.</title>
        <authorList>
            <person name="Wannemuehler M.J."/>
            <person name="Overstreet A.M."/>
            <person name="Ward D.V."/>
            <person name="Phillips G.J."/>
        </authorList>
    </citation>
    <scope>NUCLEOTIDE SEQUENCE</scope>
    <source>
        <strain evidence="1">ASF457</strain>
    </source>
</reference>
<dbReference type="KEGG" id="msch:N508_000374"/>
<gene>
    <name evidence="1" type="ORF">N508_000374</name>
</gene>